<evidence type="ECO:0000313" key="10">
    <source>
        <dbReference type="Proteomes" id="UP000183995"/>
    </source>
</evidence>
<keyword evidence="2" id="KW-0813">Transport</keyword>
<dbReference type="InterPro" id="IPR011701">
    <property type="entry name" value="MFS"/>
</dbReference>
<dbReference type="PANTHER" id="PTHR23517:SF3">
    <property type="entry name" value="INTEGRAL MEMBRANE TRANSPORT PROTEIN"/>
    <property type="match status" value="1"/>
</dbReference>
<gene>
    <name evidence="9" type="ORF">SAMN02745823_01266</name>
</gene>
<dbReference type="PROSITE" id="PS50850">
    <property type="entry name" value="MFS"/>
    <property type="match status" value="1"/>
</dbReference>
<keyword evidence="3" id="KW-1003">Cell membrane</keyword>
<name>A0A1M5WH43_9FIRM</name>
<evidence type="ECO:0000256" key="3">
    <source>
        <dbReference type="ARBA" id="ARBA00022475"/>
    </source>
</evidence>
<organism evidence="9 10">
    <name type="scientific">Sporobacter termitidis DSM 10068</name>
    <dbReference type="NCBI Taxonomy" id="1123282"/>
    <lineage>
        <taxon>Bacteria</taxon>
        <taxon>Bacillati</taxon>
        <taxon>Bacillota</taxon>
        <taxon>Clostridia</taxon>
        <taxon>Eubacteriales</taxon>
        <taxon>Oscillospiraceae</taxon>
        <taxon>Sporobacter</taxon>
    </lineage>
</organism>
<dbReference type="EMBL" id="FQXV01000003">
    <property type="protein sequence ID" value="SHH86698.1"/>
    <property type="molecule type" value="Genomic_DNA"/>
</dbReference>
<dbReference type="RefSeq" id="WP_073076812.1">
    <property type="nucleotide sequence ID" value="NZ_FQXV01000003.1"/>
</dbReference>
<evidence type="ECO:0000256" key="4">
    <source>
        <dbReference type="ARBA" id="ARBA00022692"/>
    </source>
</evidence>
<feature type="transmembrane region" description="Helical" evidence="7">
    <location>
        <begin position="208"/>
        <end position="229"/>
    </location>
</feature>
<comment type="subcellular location">
    <subcellularLocation>
        <location evidence="1">Cell membrane</location>
        <topology evidence="1">Multi-pass membrane protein</topology>
    </subcellularLocation>
</comment>
<evidence type="ECO:0000256" key="7">
    <source>
        <dbReference type="SAM" id="Phobius"/>
    </source>
</evidence>
<dbReference type="PROSITE" id="PS00217">
    <property type="entry name" value="SUGAR_TRANSPORT_2"/>
    <property type="match status" value="1"/>
</dbReference>
<dbReference type="Gene3D" id="1.20.1250.20">
    <property type="entry name" value="MFS general substrate transporter like domains"/>
    <property type="match status" value="1"/>
</dbReference>
<keyword evidence="10" id="KW-1185">Reference proteome</keyword>
<sequence length="404" mass="42679">MSEVSRNKMNWKIMIPVMLFAIFQSAFMAFSSVLADIVKVFPDASPTLVQMILTVPSAMTIPVSIIVGLLASYITKKNLVLFSLVCELIGGLLPLLAHKSIGALIASSAFIGVGQGFLISIATAILAEHFDGNTRGWAMGLKQAASSVGIAGLTVLTGFLAASVWYNAYFVYLIVIPIAVLVVFLLPRGHKDVKLVGKGVGLRGIRRVFTPSMIYTNILLFFLGTFNFAFYTNIGLSITSKGLGDASAIGLATAWNSLLTIVIGIGFGIILRLFKKFTLASCMIISAIAYFVLAGAPNLSLIVVGGILYGIGAGIQMPGTVYYITESVDPEASTLAIGISMVMVSLGITLSPVIVNAFAGRIDGTSGLTVAAIAYAVMFVIEVIREAAFNKKSRIGLSEQAPAK</sequence>
<reference evidence="9 10" key="1">
    <citation type="submission" date="2016-11" db="EMBL/GenBank/DDBJ databases">
        <authorList>
            <person name="Jaros S."/>
            <person name="Januszkiewicz K."/>
            <person name="Wedrychowicz H."/>
        </authorList>
    </citation>
    <scope>NUCLEOTIDE SEQUENCE [LARGE SCALE GENOMIC DNA]</scope>
    <source>
        <strain evidence="9 10">DSM 10068</strain>
    </source>
</reference>
<keyword evidence="6 7" id="KW-0472">Membrane</keyword>
<dbReference type="InterPro" id="IPR036259">
    <property type="entry name" value="MFS_trans_sf"/>
</dbReference>
<dbReference type="STRING" id="1123282.SAMN02745823_01266"/>
<feature type="domain" description="Major facilitator superfamily (MFS) profile" evidence="8">
    <location>
        <begin position="1"/>
        <end position="394"/>
    </location>
</feature>
<dbReference type="Pfam" id="PF07690">
    <property type="entry name" value="MFS_1"/>
    <property type="match status" value="1"/>
</dbReference>
<dbReference type="Proteomes" id="UP000183995">
    <property type="component" value="Unassembled WGS sequence"/>
</dbReference>
<proteinExistence type="predicted"/>
<dbReference type="InterPro" id="IPR020846">
    <property type="entry name" value="MFS_dom"/>
</dbReference>
<feature type="transmembrane region" description="Helical" evidence="7">
    <location>
        <begin position="79"/>
        <end position="97"/>
    </location>
</feature>
<evidence type="ECO:0000313" key="9">
    <source>
        <dbReference type="EMBL" id="SHH86698.1"/>
    </source>
</evidence>
<keyword evidence="4 7" id="KW-0812">Transmembrane</keyword>
<dbReference type="InterPro" id="IPR050171">
    <property type="entry name" value="MFS_Transporters"/>
</dbReference>
<feature type="transmembrane region" description="Helical" evidence="7">
    <location>
        <begin position="365"/>
        <end position="384"/>
    </location>
</feature>
<feature type="transmembrane region" description="Helical" evidence="7">
    <location>
        <begin position="103"/>
        <end position="127"/>
    </location>
</feature>
<feature type="transmembrane region" description="Helical" evidence="7">
    <location>
        <begin position="51"/>
        <end position="72"/>
    </location>
</feature>
<dbReference type="GO" id="GO:0005886">
    <property type="term" value="C:plasma membrane"/>
    <property type="evidence" value="ECO:0007669"/>
    <property type="project" value="UniProtKB-SubCell"/>
</dbReference>
<dbReference type="InterPro" id="IPR005829">
    <property type="entry name" value="Sugar_transporter_CS"/>
</dbReference>
<feature type="transmembrane region" description="Helical" evidence="7">
    <location>
        <begin position="168"/>
        <end position="187"/>
    </location>
</feature>
<evidence type="ECO:0000256" key="6">
    <source>
        <dbReference type="ARBA" id="ARBA00023136"/>
    </source>
</evidence>
<feature type="transmembrane region" description="Helical" evidence="7">
    <location>
        <begin position="277"/>
        <end position="296"/>
    </location>
</feature>
<evidence type="ECO:0000256" key="2">
    <source>
        <dbReference type="ARBA" id="ARBA00022448"/>
    </source>
</evidence>
<feature type="transmembrane region" description="Helical" evidence="7">
    <location>
        <begin position="302"/>
        <end position="324"/>
    </location>
</feature>
<evidence type="ECO:0000259" key="8">
    <source>
        <dbReference type="PROSITE" id="PS50850"/>
    </source>
</evidence>
<evidence type="ECO:0000256" key="1">
    <source>
        <dbReference type="ARBA" id="ARBA00004651"/>
    </source>
</evidence>
<protein>
    <submittedName>
        <fullName evidence="9">Predicted arabinose efflux permease, MFS family</fullName>
    </submittedName>
</protein>
<accession>A0A1M5WH43</accession>
<keyword evidence="5 7" id="KW-1133">Transmembrane helix</keyword>
<dbReference type="OrthoDB" id="2963740at2"/>
<feature type="transmembrane region" description="Helical" evidence="7">
    <location>
        <begin position="336"/>
        <end position="359"/>
    </location>
</feature>
<feature type="transmembrane region" description="Helical" evidence="7">
    <location>
        <begin position="139"/>
        <end position="162"/>
    </location>
</feature>
<dbReference type="AlphaFoldDB" id="A0A1M5WH43"/>
<evidence type="ECO:0000256" key="5">
    <source>
        <dbReference type="ARBA" id="ARBA00022989"/>
    </source>
</evidence>
<dbReference type="SUPFAM" id="SSF103473">
    <property type="entry name" value="MFS general substrate transporter"/>
    <property type="match status" value="1"/>
</dbReference>
<dbReference type="GO" id="GO:0022857">
    <property type="term" value="F:transmembrane transporter activity"/>
    <property type="evidence" value="ECO:0007669"/>
    <property type="project" value="InterPro"/>
</dbReference>
<dbReference type="PANTHER" id="PTHR23517">
    <property type="entry name" value="RESISTANCE PROTEIN MDTM, PUTATIVE-RELATED-RELATED"/>
    <property type="match status" value="1"/>
</dbReference>
<feature type="transmembrane region" description="Helical" evidence="7">
    <location>
        <begin position="249"/>
        <end position="270"/>
    </location>
</feature>